<dbReference type="Gene3D" id="3.30.70.330">
    <property type="match status" value="1"/>
</dbReference>
<organism evidence="6">
    <name type="scientific">Micromonas pusilla (strain CCMP1545)</name>
    <name type="common">Picoplanktonic green alga</name>
    <dbReference type="NCBI Taxonomy" id="564608"/>
    <lineage>
        <taxon>Eukaryota</taxon>
        <taxon>Viridiplantae</taxon>
        <taxon>Chlorophyta</taxon>
        <taxon>Mamiellophyceae</taxon>
        <taxon>Mamiellales</taxon>
        <taxon>Mamiellaceae</taxon>
        <taxon>Micromonas</taxon>
    </lineage>
</organism>
<dbReference type="eggNOG" id="KOG2551">
    <property type="taxonomic scope" value="Eukaryota"/>
</dbReference>
<dbReference type="Pfam" id="PF17773">
    <property type="entry name" value="UPF0176_N"/>
    <property type="match status" value="1"/>
</dbReference>
<dbReference type="InterPro" id="IPR000504">
    <property type="entry name" value="RRM_dom"/>
</dbReference>
<dbReference type="PANTHER" id="PTHR43268:SF7">
    <property type="entry name" value="RHODANESE DOMAIN-CONTAINING PROTEIN"/>
    <property type="match status" value="1"/>
</dbReference>
<dbReference type="EMBL" id="GG663739">
    <property type="protein sequence ID" value="EEH56928.1"/>
    <property type="molecule type" value="Genomic_DNA"/>
</dbReference>
<dbReference type="InterPro" id="IPR040503">
    <property type="entry name" value="TRHO_N"/>
</dbReference>
<dbReference type="InterPro" id="IPR001763">
    <property type="entry name" value="Rhodanese-like_dom"/>
</dbReference>
<sequence length="515" mass="56848">MGKNTEGEKVVEAGARSVARRPLPPPTTTEGISQILFYQYVEPVWSARRQKQALAEFHRLAKLHDVTGRGRIALEGVNCTLTASAEGARAFCEGLRAWDPELFNDTDFKLTDGVPRETKFKALTLKSTQELVAYGLGGERAPLLRQNTAKHVEADEYHAMLARKDTVVIDVRNYYETNIGRIEPPPGGAEFLDPMMRNSREFPKWLNAPETKEKLRGKKVMMYCTGGIRCERATALLSQMERAEGDVETQGIYHVRGGIDRYLKTFPEGGYWRGRNYLFDLRGEQKPEDKSETQVSRETKSACCVCKSPFDLYKGKHACSNKECKVPVIVCDGCRKRAEGELKASLLCPLCERGHELRDLPLPDLVGQKRKLALAGNAFGVDAGSKKPKKTHEPSKFVHVARLPLIVTATDVRLALAGVDTTARGHSRLVSATEGGSRVEWIADRDTGFFYGAAFVEFPTTADAERAVERATTAPPKVGGGKRRARVNFAPARGKDAARAGHEGERPPVPATPGR</sequence>
<dbReference type="KEGG" id="mpp:MICPUCDRAFT_58038"/>
<dbReference type="PROSITE" id="PS50102">
    <property type="entry name" value="RRM"/>
    <property type="match status" value="1"/>
</dbReference>
<dbReference type="SUPFAM" id="SSF54928">
    <property type="entry name" value="RNA-binding domain, RBD"/>
    <property type="match status" value="1"/>
</dbReference>
<dbReference type="Pfam" id="PF00581">
    <property type="entry name" value="Rhodanese"/>
    <property type="match status" value="1"/>
</dbReference>
<protein>
    <submittedName>
        <fullName evidence="5">Predicted protein</fullName>
    </submittedName>
</protein>
<dbReference type="SUPFAM" id="SSF52821">
    <property type="entry name" value="Rhodanese/Cell cycle control phosphatase"/>
    <property type="match status" value="1"/>
</dbReference>
<evidence type="ECO:0000256" key="1">
    <source>
        <dbReference type="PROSITE-ProRule" id="PRU00176"/>
    </source>
</evidence>
<dbReference type="SMART" id="SM00450">
    <property type="entry name" value="RHOD"/>
    <property type="match status" value="1"/>
</dbReference>
<evidence type="ECO:0000259" key="4">
    <source>
        <dbReference type="PROSITE" id="PS50206"/>
    </source>
</evidence>
<keyword evidence="1" id="KW-0694">RNA-binding</keyword>
<proteinExistence type="predicted"/>
<dbReference type="Gene3D" id="3.40.250.10">
    <property type="entry name" value="Rhodanese-like domain"/>
    <property type="match status" value="1"/>
</dbReference>
<reference evidence="5 6" key="1">
    <citation type="journal article" date="2009" name="Science">
        <title>Green evolution and dynamic adaptations revealed by genomes of the marine picoeukaryotes Micromonas.</title>
        <authorList>
            <person name="Worden A.Z."/>
            <person name="Lee J.H."/>
            <person name="Mock T."/>
            <person name="Rouze P."/>
            <person name="Simmons M.P."/>
            <person name="Aerts A.L."/>
            <person name="Allen A.E."/>
            <person name="Cuvelier M.L."/>
            <person name="Derelle E."/>
            <person name="Everett M.V."/>
            <person name="Foulon E."/>
            <person name="Grimwood J."/>
            <person name="Gundlach H."/>
            <person name="Henrissat B."/>
            <person name="Napoli C."/>
            <person name="McDonald S.M."/>
            <person name="Parker M.S."/>
            <person name="Rombauts S."/>
            <person name="Salamov A."/>
            <person name="Von Dassow P."/>
            <person name="Badger J.H."/>
            <person name="Coutinho P.M."/>
            <person name="Demir E."/>
            <person name="Dubchak I."/>
            <person name="Gentemann C."/>
            <person name="Eikrem W."/>
            <person name="Gready J.E."/>
            <person name="John U."/>
            <person name="Lanier W."/>
            <person name="Lindquist E.A."/>
            <person name="Lucas S."/>
            <person name="Mayer K.F."/>
            <person name="Moreau H."/>
            <person name="Not F."/>
            <person name="Otillar R."/>
            <person name="Panaud O."/>
            <person name="Pangilinan J."/>
            <person name="Paulsen I."/>
            <person name="Piegu B."/>
            <person name="Poliakov A."/>
            <person name="Robbens S."/>
            <person name="Schmutz J."/>
            <person name="Toulza E."/>
            <person name="Wyss T."/>
            <person name="Zelensky A."/>
            <person name="Zhou K."/>
            <person name="Armbrust E.V."/>
            <person name="Bhattacharya D."/>
            <person name="Goodenough U.W."/>
            <person name="Van de Peer Y."/>
            <person name="Grigoriev I.V."/>
        </authorList>
    </citation>
    <scope>NUCLEOTIDE SEQUENCE [LARGE SCALE GENOMIC DNA]</scope>
    <source>
        <strain evidence="5 6">CCMP1545</strain>
    </source>
</reference>
<keyword evidence="6" id="KW-1185">Reference proteome</keyword>
<name>C1MTE2_MICPC</name>
<dbReference type="RefSeq" id="XP_003058473.1">
    <property type="nucleotide sequence ID" value="XM_003058427.1"/>
</dbReference>
<feature type="domain" description="RRM" evidence="3">
    <location>
        <begin position="396"/>
        <end position="492"/>
    </location>
</feature>
<evidence type="ECO:0000256" key="2">
    <source>
        <dbReference type="SAM" id="MobiDB-lite"/>
    </source>
</evidence>
<evidence type="ECO:0000313" key="5">
    <source>
        <dbReference type="EMBL" id="EEH56928.1"/>
    </source>
</evidence>
<feature type="compositionally biased region" description="Basic and acidic residues" evidence="2">
    <location>
        <begin position="493"/>
        <end position="506"/>
    </location>
</feature>
<dbReference type="PANTHER" id="PTHR43268">
    <property type="entry name" value="THIOSULFATE SULFURTRANSFERASE/RHODANESE-LIKE DOMAIN-CONTAINING PROTEIN 2"/>
    <property type="match status" value="1"/>
</dbReference>
<evidence type="ECO:0000313" key="6">
    <source>
        <dbReference type="Proteomes" id="UP000001876"/>
    </source>
</evidence>
<feature type="region of interest" description="Disordered" evidence="2">
    <location>
        <begin position="471"/>
        <end position="515"/>
    </location>
</feature>
<dbReference type="InterPro" id="IPR022111">
    <property type="entry name" value="Rhodanese_C"/>
</dbReference>
<dbReference type="OrthoDB" id="498636at2759"/>
<dbReference type="GO" id="GO:0003723">
    <property type="term" value="F:RNA binding"/>
    <property type="evidence" value="ECO:0007669"/>
    <property type="project" value="UniProtKB-UniRule"/>
</dbReference>
<dbReference type="Proteomes" id="UP000001876">
    <property type="component" value="Unassembled WGS sequence"/>
</dbReference>
<dbReference type="AlphaFoldDB" id="C1MTE2"/>
<dbReference type="GeneID" id="9684288"/>
<accession>C1MTE2</accession>
<feature type="domain" description="Rhodanese" evidence="4">
    <location>
        <begin position="162"/>
        <end position="271"/>
    </location>
</feature>
<dbReference type="InterPro" id="IPR020936">
    <property type="entry name" value="TrhO"/>
</dbReference>
<dbReference type="Gene3D" id="3.30.70.100">
    <property type="match status" value="1"/>
</dbReference>
<evidence type="ECO:0000259" key="3">
    <source>
        <dbReference type="PROSITE" id="PS50102"/>
    </source>
</evidence>
<dbReference type="Pfam" id="PF12368">
    <property type="entry name" value="Rhodanese_C"/>
    <property type="match status" value="1"/>
</dbReference>
<dbReference type="PROSITE" id="PS50206">
    <property type="entry name" value="RHODANESE_3"/>
    <property type="match status" value="1"/>
</dbReference>
<gene>
    <name evidence="5" type="ORF">MICPUCDRAFT_58038</name>
</gene>
<dbReference type="InterPro" id="IPR012677">
    <property type="entry name" value="Nucleotide-bd_a/b_plait_sf"/>
</dbReference>
<dbReference type="InterPro" id="IPR035979">
    <property type="entry name" value="RBD_domain_sf"/>
</dbReference>
<dbReference type="InterPro" id="IPR036873">
    <property type="entry name" value="Rhodanese-like_dom_sf"/>
</dbReference>
<dbReference type="OMA" id="PKMRNSI"/>